<keyword evidence="3" id="KW-1185">Reference proteome</keyword>
<protein>
    <submittedName>
        <fullName evidence="2">Uncharacterized protein</fullName>
    </submittedName>
</protein>
<dbReference type="Proteomes" id="UP000314294">
    <property type="component" value="Unassembled WGS sequence"/>
</dbReference>
<dbReference type="EMBL" id="SRLO01006816">
    <property type="protein sequence ID" value="TNN28509.1"/>
    <property type="molecule type" value="Genomic_DNA"/>
</dbReference>
<name>A0A4Z2EI87_9TELE</name>
<gene>
    <name evidence="2" type="ORF">EYF80_061341</name>
</gene>
<organism evidence="2 3">
    <name type="scientific">Liparis tanakae</name>
    <name type="common">Tanaka's snailfish</name>
    <dbReference type="NCBI Taxonomy" id="230148"/>
    <lineage>
        <taxon>Eukaryota</taxon>
        <taxon>Metazoa</taxon>
        <taxon>Chordata</taxon>
        <taxon>Craniata</taxon>
        <taxon>Vertebrata</taxon>
        <taxon>Euteleostomi</taxon>
        <taxon>Actinopterygii</taxon>
        <taxon>Neopterygii</taxon>
        <taxon>Teleostei</taxon>
        <taxon>Neoteleostei</taxon>
        <taxon>Acanthomorphata</taxon>
        <taxon>Eupercaria</taxon>
        <taxon>Perciformes</taxon>
        <taxon>Cottioidei</taxon>
        <taxon>Cottales</taxon>
        <taxon>Liparidae</taxon>
        <taxon>Liparis</taxon>
    </lineage>
</organism>
<evidence type="ECO:0000256" key="1">
    <source>
        <dbReference type="SAM" id="MobiDB-lite"/>
    </source>
</evidence>
<dbReference type="AlphaFoldDB" id="A0A4Z2EI87"/>
<evidence type="ECO:0000313" key="2">
    <source>
        <dbReference type="EMBL" id="TNN28509.1"/>
    </source>
</evidence>
<sequence length="205" mass="21442">MLTCKLTLARAASRAPLRHYLSVLQAQQQHLLHQGEARLFRVPGVLVVRLVVPPRLLVLLAGRPVSVGGAARGFCPPLHEARAPLDQGSHVCGPRSDDDGSSAPEVSGSATRGPAGSSEGRIAAAAPRRPESPPSAAPSAARTSLQYGAVRYRTPPAGGARDHFPRGPPGHATLPCTRTGMREEVVPPGGGVQGKQPSRLKNMHI</sequence>
<feature type="region of interest" description="Disordered" evidence="1">
    <location>
        <begin position="83"/>
        <end position="142"/>
    </location>
</feature>
<evidence type="ECO:0000313" key="3">
    <source>
        <dbReference type="Proteomes" id="UP000314294"/>
    </source>
</evidence>
<comment type="caution">
    <text evidence="2">The sequence shown here is derived from an EMBL/GenBank/DDBJ whole genome shotgun (WGS) entry which is preliminary data.</text>
</comment>
<proteinExistence type="predicted"/>
<accession>A0A4Z2EI87</accession>
<feature type="region of interest" description="Disordered" evidence="1">
    <location>
        <begin position="156"/>
        <end position="205"/>
    </location>
</feature>
<reference evidence="2 3" key="1">
    <citation type="submission" date="2019-03" db="EMBL/GenBank/DDBJ databases">
        <title>First draft genome of Liparis tanakae, snailfish: a comprehensive survey of snailfish specific genes.</title>
        <authorList>
            <person name="Kim W."/>
            <person name="Song I."/>
            <person name="Jeong J.-H."/>
            <person name="Kim D."/>
            <person name="Kim S."/>
            <person name="Ryu S."/>
            <person name="Song J.Y."/>
            <person name="Lee S.K."/>
        </authorList>
    </citation>
    <scope>NUCLEOTIDE SEQUENCE [LARGE SCALE GENOMIC DNA]</scope>
    <source>
        <tissue evidence="2">Muscle</tissue>
    </source>
</reference>